<dbReference type="Pfam" id="PF13517">
    <property type="entry name" value="FG-GAP_3"/>
    <property type="match status" value="1"/>
</dbReference>
<sequence length="1022" mass="115824">GDGQYEFAALEYNRLNGHTISMIRYYEIDIDGYQNLSWELEMPDGLLGSFIGVKLADIIGDGTPELVAVANLSSNGDETILQPIIFYYKWYDDGFSETPSGYLNIGDQNDFVRCHNFDLIDLDNNNDQEILLSLGSPMRALALIDVSSEGDLIMIERLEPTALSTGVGFVYGKSIDWNNDGYDEIISFSPEGNVLKIQPYFNRNGRLVLGDAKQEIITGINGLLPMSIVVSDWDSDGFKDILLPFQSGHVVAMTLSPATVAIDVLPIDAGPLSDMSVVDINLDNVNDLFLVSGEMNMITMAIGSLDTVGLKTSYFTLETDTADAQVFNIIPITEKGVYTGSIVASSWNGQESNVFLTEIGKIKIDIPSPDEEDVITALDEQIDLIDLFPEIKHAMDLPKLPKPPATTGQMLPKDILPRHILTENQLFTYKIPEDAARQFYSFRWLTPPPKGMFFHYESRSIQWVPDDTQLGAYKLGYRVEMKIGESVSLEATIKDSLLTYQIIPELEGDDEYLWIYVNDPPKFVTKPVLTEFVANSTFAYSPVVIDRNIDKNIRYFLEFAPDDMILGENGSLVWKTDSADVNVYDVRLIATDGFDRDIQEFKLYARAGVKIISRPLVDLKVNEPYQYQVDVWRPELSQEIKVKLLHAPIGMLINKNNFINWTPETTQLDTQYFAIEASHGVAKDTQNVAVFVNHPPIISSAPPLINVVNVGSTWDFQLEISDPNMADKLTITSLELPEGMRIDPFTWRLRWDPTDEELDFSHMRLEITDGKEIYFIDSDFYVNAPIKIVSVPPMTANLGEPYQYRILNSDKNKSALLPYDKTIRIDEINSVRIYSIDITDDVYQENIGRYIGEWESAEEIYLTDNDKPESSAFSRLNAKKYVNNIFWENERLYILIKTVDDRTIGIKDLLWEFFQGSKGKPPKVIVERLSPIKYTLLEFPDGMEVDEYSGIINWTPGPEQHDSHTIKLLVSDGYMKDEQTYEIYVNHKPVIVSNAPKSALVDEVYRYQIQVEDKNSNSELVY</sequence>
<feature type="non-terminal residue" evidence="2">
    <location>
        <position position="1"/>
    </location>
</feature>
<keyword evidence="1" id="KW-0732">Signal</keyword>
<evidence type="ECO:0008006" key="3">
    <source>
        <dbReference type="Google" id="ProtNLM"/>
    </source>
</evidence>
<protein>
    <recommendedName>
        <fullName evidence="3">VCBS repeat-containing protein</fullName>
    </recommendedName>
</protein>
<reference evidence="2" key="1">
    <citation type="submission" date="2018-05" db="EMBL/GenBank/DDBJ databases">
        <authorList>
            <person name="Lanie J.A."/>
            <person name="Ng W.-L."/>
            <person name="Kazmierczak K.M."/>
            <person name="Andrzejewski T.M."/>
            <person name="Davidsen T.M."/>
            <person name="Wayne K.J."/>
            <person name="Tettelin H."/>
            <person name="Glass J.I."/>
            <person name="Rusch D."/>
            <person name="Podicherti R."/>
            <person name="Tsui H.-C.T."/>
            <person name="Winkler M.E."/>
        </authorList>
    </citation>
    <scope>NUCLEOTIDE SEQUENCE</scope>
</reference>
<evidence type="ECO:0000313" key="2">
    <source>
        <dbReference type="EMBL" id="SVA23675.1"/>
    </source>
</evidence>
<dbReference type="InterPro" id="IPR028994">
    <property type="entry name" value="Integrin_alpha_N"/>
</dbReference>
<dbReference type="AlphaFoldDB" id="A0A381U5Z5"/>
<name>A0A381U5Z5_9ZZZZ</name>
<organism evidence="2">
    <name type="scientific">marine metagenome</name>
    <dbReference type="NCBI Taxonomy" id="408172"/>
    <lineage>
        <taxon>unclassified sequences</taxon>
        <taxon>metagenomes</taxon>
        <taxon>ecological metagenomes</taxon>
    </lineage>
</organism>
<dbReference type="SUPFAM" id="SSF69318">
    <property type="entry name" value="Integrin alpha N-terminal domain"/>
    <property type="match status" value="1"/>
</dbReference>
<feature type="non-terminal residue" evidence="2">
    <location>
        <position position="1022"/>
    </location>
</feature>
<evidence type="ECO:0000256" key="1">
    <source>
        <dbReference type="ARBA" id="ARBA00022729"/>
    </source>
</evidence>
<dbReference type="InterPro" id="IPR013517">
    <property type="entry name" value="FG-GAP"/>
</dbReference>
<proteinExistence type="predicted"/>
<dbReference type="GO" id="GO:0016020">
    <property type="term" value="C:membrane"/>
    <property type="evidence" value="ECO:0007669"/>
    <property type="project" value="InterPro"/>
</dbReference>
<dbReference type="InterPro" id="IPR015919">
    <property type="entry name" value="Cadherin-like_sf"/>
</dbReference>
<dbReference type="SUPFAM" id="SSF49313">
    <property type="entry name" value="Cadherin-like"/>
    <property type="match status" value="1"/>
</dbReference>
<accession>A0A381U5Z5</accession>
<dbReference type="InterPro" id="IPR013783">
    <property type="entry name" value="Ig-like_fold"/>
</dbReference>
<dbReference type="Gene3D" id="2.60.40.10">
    <property type="entry name" value="Immunoglobulins"/>
    <property type="match status" value="1"/>
</dbReference>
<dbReference type="GO" id="GO:0005509">
    <property type="term" value="F:calcium ion binding"/>
    <property type="evidence" value="ECO:0007669"/>
    <property type="project" value="InterPro"/>
</dbReference>
<dbReference type="EMBL" id="UINC01005808">
    <property type="protein sequence ID" value="SVA23675.1"/>
    <property type="molecule type" value="Genomic_DNA"/>
</dbReference>
<gene>
    <name evidence="2" type="ORF">METZ01_LOCUS76529</name>
</gene>